<name>A0A1F6AY97_9BACT</name>
<dbReference type="Gene3D" id="1.20.120.330">
    <property type="entry name" value="Nucleotidyltransferases domain 2"/>
    <property type="match status" value="1"/>
</dbReference>
<comment type="caution">
    <text evidence="2">The sequence shown here is derived from an EMBL/GenBank/DDBJ whole genome shotgun (WGS) entry which is preliminary data.</text>
</comment>
<organism evidence="2 3">
    <name type="scientific">Candidatus Gottesmanbacteria bacterium RIFCSPLOWO2_01_FULL_46_21</name>
    <dbReference type="NCBI Taxonomy" id="1798393"/>
    <lineage>
        <taxon>Bacteria</taxon>
        <taxon>Candidatus Gottesmaniibacteriota</taxon>
    </lineage>
</organism>
<evidence type="ECO:0000313" key="3">
    <source>
        <dbReference type="Proteomes" id="UP000178461"/>
    </source>
</evidence>
<dbReference type="Proteomes" id="UP000178461">
    <property type="component" value="Unassembled WGS sequence"/>
</dbReference>
<dbReference type="AlphaFoldDB" id="A0A1F6AY97"/>
<proteinExistence type="predicted"/>
<evidence type="ECO:0000259" key="1">
    <source>
        <dbReference type="PROSITE" id="PS50910"/>
    </source>
</evidence>
<gene>
    <name evidence="2" type="ORF">A2971_01315</name>
</gene>
<accession>A0A1F6AY97</accession>
<protein>
    <recommendedName>
        <fullName evidence="1">HEPN domain-containing protein</fullName>
    </recommendedName>
</protein>
<evidence type="ECO:0000313" key="2">
    <source>
        <dbReference type="EMBL" id="OGG29661.1"/>
    </source>
</evidence>
<dbReference type="EMBL" id="MFJW01000019">
    <property type="protein sequence ID" value="OGG29661.1"/>
    <property type="molecule type" value="Genomic_DNA"/>
</dbReference>
<sequence>MDDDATLWLTKANESLEDARVSFAGHRYGLTAFSCQQALEKLFKAAIIKRNNVRPRKIHDLLPLMRESGLSLPNEYTMEIARISKFYFLVRYPDINKKFFASPDMAKQALEKTVEIFLWIEKTFSQS</sequence>
<dbReference type="InterPro" id="IPR007842">
    <property type="entry name" value="HEPN_dom"/>
</dbReference>
<feature type="domain" description="HEPN" evidence="1">
    <location>
        <begin position="9"/>
        <end position="116"/>
    </location>
</feature>
<dbReference type="SMART" id="SM00748">
    <property type="entry name" value="HEPN"/>
    <property type="match status" value="1"/>
</dbReference>
<dbReference type="PROSITE" id="PS50910">
    <property type="entry name" value="HEPN"/>
    <property type="match status" value="1"/>
</dbReference>
<dbReference type="SUPFAM" id="SSF81593">
    <property type="entry name" value="Nucleotidyltransferase substrate binding subunit/domain"/>
    <property type="match status" value="1"/>
</dbReference>
<reference evidence="2 3" key="1">
    <citation type="journal article" date="2016" name="Nat. Commun.">
        <title>Thousands of microbial genomes shed light on interconnected biogeochemical processes in an aquifer system.</title>
        <authorList>
            <person name="Anantharaman K."/>
            <person name="Brown C.T."/>
            <person name="Hug L.A."/>
            <person name="Sharon I."/>
            <person name="Castelle C.J."/>
            <person name="Probst A.J."/>
            <person name="Thomas B.C."/>
            <person name="Singh A."/>
            <person name="Wilkins M.J."/>
            <person name="Karaoz U."/>
            <person name="Brodie E.L."/>
            <person name="Williams K.H."/>
            <person name="Hubbard S.S."/>
            <person name="Banfield J.F."/>
        </authorList>
    </citation>
    <scope>NUCLEOTIDE SEQUENCE [LARGE SCALE GENOMIC DNA]</scope>
</reference>
<dbReference type="Pfam" id="PF05168">
    <property type="entry name" value="HEPN"/>
    <property type="match status" value="1"/>
</dbReference>